<accession>A0A7W9ZJH7</accession>
<dbReference type="InterPro" id="IPR001188">
    <property type="entry name" value="Sperm_putr-bd"/>
</dbReference>
<dbReference type="InterPro" id="IPR006059">
    <property type="entry name" value="SBP"/>
</dbReference>
<proteinExistence type="inferred from homology"/>
<dbReference type="RefSeq" id="WP_184264115.1">
    <property type="nucleotide sequence ID" value="NZ_JACIIX010000010.1"/>
</dbReference>
<dbReference type="GO" id="GO:0042597">
    <property type="term" value="C:periplasmic space"/>
    <property type="evidence" value="ECO:0007669"/>
    <property type="project" value="UniProtKB-SubCell"/>
</dbReference>
<organism evidence="8 9">
    <name type="scientific">Novispirillum itersonii</name>
    <name type="common">Aquaspirillum itersonii</name>
    <dbReference type="NCBI Taxonomy" id="189"/>
    <lineage>
        <taxon>Bacteria</taxon>
        <taxon>Pseudomonadati</taxon>
        <taxon>Pseudomonadota</taxon>
        <taxon>Alphaproteobacteria</taxon>
        <taxon>Rhodospirillales</taxon>
        <taxon>Novispirillaceae</taxon>
        <taxon>Novispirillum</taxon>
    </lineage>
</organism>
<evidence type="ECO:0000256" key="1">
    <source>
        <dbReference type="ARBA" id="ARBA00004418"/>
    </source>
</evidence>
<evidence type="ECO:0000313" key="8">
    <source>
        <dbReference type="EMBL" id="MBB6211299.1"/>
    </source>
</evidence>
<evidence type="ECO:0000256" key="4">
    <source>
        <dbReference type="ARBA" id="ARBA00022764"/>
    </source>
</evidence>
<dbReference type="Proteomes" id="UP000544872">
    <property type="component" value="Unassembled WGS sequence"/>
</dbReference>
<comment type="caution">
    <text evidence="8">The sequence shown here is derived from an EMBL/GenBank/DDBJ whole genome shotgun (WGS) entry which is preliminary data.</text>
</comment>
<gene>
    <name evidence="8" type="ORF">FHS48_002736</name>
</gene>
<dbReference type="GO" id="GO:0015846">
    <property type="term" value="P:polyamine transport"/>
    <property type="evidence" value="ECO:0007669"/>
    <property type="project" value="InterPro"/>
</dbReference>
<feature type="binding site" evidence="6">
    <location>
        <position position="327"/>
    </location>
    <ligand>
        <name>spermidine</name>
        <dbReference type="ChEBI" id="CHEBI:57834"/>
    </ligand>
</feature>
<dbReference type="PIRSF" id="PIRSF019574">
    <property type="entry name" value="Periplasmic_polyamine_BP"/>
    <property type="match status" value="1"/>
</dbReference>
<feature type="signal peptide" evidence="7">
    <location>
        <begin position="1"/>
        <end position="27"/>
    </location>
</feature>
<evidence type="ECO:0000256" key="7">
    <source>
        <dbReference type="SAM" id="SignalP"/>
    </source>
</evidence>
<keyword evidence="2 5" id="KW-0813">Transport</keyword>
<dbReference type="CDD" id="cd13664">
    <property type="entry name" value="PBP2_PotD_PotF_like_3"/>
    <property type="match status" value="1"/>
</dbReference>
<evidence type="ECO:0000256" key="3">
    <source>
        <dbReference type="ARBA" id="ARBA00022729"/>
    </source>
</evidence>
<evidence type="ECO:0000256" key="5">
    <source>
        <dbReference type="PIRNR" id="PIRNR019574"/>
    </source>
</evidence>
<name>A0A7W9ZJH7_NOVIT</name>
<comment type="similarity">
    <text evidence="5">Belongs to the bacterial solute-binding protein PotD/PotF family.</text>
</comment>
<dbReference type="PANTHER" id="PTHR30222:SF12">
    <property type="entry name" value="NORSPERMIDINE SENSOR"/>
    <property type="match status" value="1"/>
</dbReference>
<dbReference type="EMBL" id="JACIIX010000010">
    <property type="protein sequence ID" value="MBB6211299.1"/>
    <property type="molecule type" value="Genomic_DNA"/>
</dbReference>
<dbReference type="GO" id="GO:0019808">
    <property type="term" value="F:polyamine binding"/>
    <property type="evidence" value="ECO:0007669"/>
    <property type="project" value="InterPro"/>
</dbReference>
<comment type="function">
    <text evidence="5">Required for the activity of the bacterial periplasmic transport system of putrescine.</text>
</comment>
<dbReference type="SUPFAM" id="SSF53850">
    <property type="entry name" value="Periplasmic binding protein-like II"/>
    <property type="match status" value="1"/>
</dbReference>
<dbReference type="AlphaFoldDB" id="A0A7W9ZJH7"/>
<sequence>MKKTLTAALPLSFLTLSLMAAAGPAAAAEELFIYNWSDYTAPEVLAKFEKETGIKVTLDVYDSNETLLAKMKAGNAAYDIVVPSHNFVPIMIKDGLLQPIDAPKLSNYANIDEKWRNPEWDPGNRYTVPWMWGTTSFAVDTAVYKGPTDSASLLFTPPPELRGNIGMFKTPEEVVAVASIALGLPQCDDNPKDLKKVEELLAGQKPAVKIYSSEGIHERLAAGEVAMHMIWNGAAKRARDVRPTITYVYPKEGVLAFMDNLTVPKTAKNVKNALTFIDFMLKPENIAIQSNFARYSNGIKGSQAFLSPDLRDAPEINPPATVKTVFQPVCSDQAVKLRDRVWTRLFQ</sequence>
<dbReference type="PRINTS" id="PR00909">
    <property type="entry name" value="SPERMDNBNDNG"/>
</dbReference>
<dbReference type="Pfam" id="PF13416">
    <property type="entry name" value="SBP_bac_8"/>
    <property type="match status" value="1"/>
</dbReference>
<reference evidence="8 9" key="1">
    <citation type="submission" date="2020-08" db="EMBL/GenBank/DDBJ databases">
        <title>Genomic Encyclopedia of Type Strains, Phase IV (KMG-IV): sequencing the most valuable type-strain genomes for metagenomic binning, comparative biology and taxonomic classification.</title>
        <authorList>
            <person name="Goeker M."/>
        </authorList>
    </citation>
    <scope>NUCLEOTIDE SEQUENCE [LARGE SCALE GENOMIC DNA]</scope>
    <source>
        <strain evidence="8 9">DSM 11590</strain>
    </source>
</reference>
<dbReference type="Gene3D" id="3.40.190.10">
    <property type="entry name" value="Periplasmic binding protein-like II"/>
    <property type="match status" value="2"/>
</dbReference>
<comment type="subcellular location">
    <subcellularLocation>
        <location evidence="1 5">Periplasm</location>
    </subcellularLocation>
</comment>
<evidence type="ECO:0000313" key="9">
    <source>
        <dbReference type="Proteomes" id="UP000544872"/>
    </source>
</evidence>
<keyword evidence="4 5" id="KW-0574">Periplasm</keyword>
<evidence type="ECO:0000256" key="2">
    <source>
        <dbReference type="ARBA" id="ARBA00022448"/>
    </source>
</evidence>
<evidence type="ECO:0000256" key="6">
    <source>
        <dbReference type="PIRSR" id="PIRSR019574-1"/>
    </source>
</evidence>
<protein>
    <recommendedName>
        <fullName evidence="5">Putrescine-binding periplasmic protein</fullName>
    </recommendedName>
</protein>
<feature type="chain" id="PRO_5031171954" description="Putrescine-binding periplasmic protein" evidence="7">
    <location>
        <begin position="28"/>
        <end position="347"/>
    </location>
</feature>
<keyword evidence="3 7" id="KW-0732">Signal</keyword>
<keyword evidence="9" id="KW-1185">Reference proteome</keyword>
<dbReference type="PANTHER" id="PTHR30222">
    <property type="entry name" value="SPERMIDINE/PUTRESCINE-BINDING PERIPLASMIC PROTEIN"/>
    <property type="match status" value="1"/>
</dbReference>